<reference evidence="4 5" key="1">
    <citation type="journal article" date="2020" name="ISME J.">
        <title>Uncovering the hidden diversity of litter-decomposition mechanisms in mushroom-forming fungi.</title>
        <authorList>
            <person name="Floudas D."/>
            <person name="Bentzer J."/>
            <person name="Ahren D."/>
            <person name="Johansson T."/>
            <person name="Persson P."/>
            <person name="Tunlid A."/>
        </authorList>
    </citation>
    <scope>NUCLEOTIDE SEQUENCE [LARGE SCALE GENOMIC DNA]</scope>
    <source>
        <strain evidence="4 5">CBS 291.85</strain>
    </source>
</reference>
<keyword evidence="3" id="KW-0560">Oxidoreductase</keyword>
<dbReference type="PANTHER" id="PTHR43618">
    <property type="entry name" value="7-ALPHA-HYDROXYSTEROID DEHYDROGENASE"/>
    <property type="match status" value="1"/>
</dbReference>
<evidence type="ECO:0000256" key="1">
    <source>
        <dbReference type="ARBA" id="ARBA00006484"/>
    </source>
</evidence>
<gene>
    <name evidence="4" type="ORF">D9758_015535</name>
</gene>
<dbReference type="PRINTS" id="PR00080">
    <property type="entry name" value="SDRFAMILY"/>
</dbReference>
<sequence length="283" mass="30098">MTGLDLTGKIALVTGGGTGIGLMIAKAFCDHGAKVYITGRRLEVLEATASRLNNEKLVPLQMNAVNKDSIRNAVKIVDQNDGKLDILVNNAGIAGQYFPYISDETAPEHEKMGDFLFEQGSFESWSEVLQTNTVAPYFVTMAFLTLLQRGAQSRPGETSSVINISSAAASMMLSNNNFSYPVSKAGINHLSTSLATEFAIHKIPVRVNCIEPGIFPSELMGTPEQVANLIQKPMPGAFNATPLLRAGKDEEIATMAVFLASSAGGFTTGAVMRVDGGLALVNP</sequence>
<dbReference type="SUPFAM" id="SSF51735">
    <property type="entry name" value="NAD(P)-binding Rossmann-fold domains"/>
    <property type="match status" value="1"/>
</dbReference>
<dbReference type="InterPro" id="IPR052178">
    <property type="entry name" value="Sec_Metab_Biosynth_SDR"/>
</dbReference>
<dbReference type="PRINTS" id="PR00081">
    <property type="entry name" value="GDHRDH"/>
</dbReference>
<evidence type="ECO:0000256" key="2">
    <source>
        <dbReference type="ARBA" id="ARBA00022857"/>
    </source>
</evidence>
<comment type="similarity">
    <text evidence="1">Belongs to the short-chain dehydrogenases/reductases (SDR) family.</text>
</comment>
<evidence type="ECO:0000313" key="5">
    <source>
        <dbReference type="Proteomes" id="UP000559256"/>
    </source>
</evidence>
<dbReference type="EMBL" id="JAACJM010000263">
    <property type="protein sequence ID" value="KAF5334279.1"/>
    <property type="molecule type" value="Genomic_DNA"/>
</dbReference>
<dbReference type="Pfam" id="PF13561">
    <property type="entry name" value="adh_short_C2"/>
    <property type="match status" value="1"/>
</dbReference>
<dbReference type="PANTHER" id="PTHR43618:SF4">
    <property type="entry name" value="SHORT CHAIN DEHYDROGENASE_REDUCTASE FAMILY (AFU_ORTHOLOGUE AFUA_7G04540)"/>
    <property type="match status" value="1"/>
</dbReference>
<dbReference type="Proteomes" id="UP000559256">
    <property type="component" value="Unassembled WGS sequence"/>
</dbReference>
<dbReference type="OrthoDB" id="3819888at2759"/>
<dbReference type="GO" id="GO:0016491">
    <property type="term" value="F:oxidoreductase activity"/>
    <property type="evidence" value="ECO:0007669"/>
    <property type="project" value="UniProtKB-KW"/>
</dbReference>
<keyword evidence="2" id="KW-0521">NADP</keyword>
<organism evidence="4 5">
    <name type="scientific">Tetrapyrgos nigripes</name>
    <dbReference type="NCBI Taxonomy" id="182062"/>
    <lineage>
        <taxon>Eukaryota</taxon>
        <taxon>Fungi</taxon>
        <taxon>Dikarya</taxon>
        <taxon>Basidiomycota</taxon>
        <taxon>Agaricomycotina</taxon>
        <taxon>Agaricomycetes</taxon>
        <taxon>Agaricomycetidae</taxon>
        <taxon>Agaricales</taxon>
        <taxon>Marasmiineae</taxon>
        <taxon>Marasmiaceae</taxon>
        <taxon>Tetrapyrgos</taxon>
    </lineage>
</organism>
<dbReference type="AlphaFoldDB" id="A0A8H5C3D2"/>
<proteinExistence type="inferred from homology"/>
<dbReference type="InterPro" id="IPR020904">
    <property type="entry name" value="Sc_DH/Rdtase_CS"/>
</dbReference>
<dbReference type="PROSITE" id="PS00061">
    <property type="entry name" value="ADH_SHORT"/>
    <property type="match status" value="1"/>
</dbReference>
<accession>A0A8H5C3D2</accession>
<protein>
    <submittedName>
        <fullName evidence="4">Uncharacterized protein</fullName>
    </submittedName>
</protein>
<dbReference type="InterPro" id="IPR002347">
    <property type="entry name" value="SDR_fam"/>
</dbReference>
<dbReference type="FunFam" id="3.40.50.720:FF:000084">
    <property type="entry name" value="Short-chain dehydrogenase reductase"/>
    <property type="match status" value="1"/>
</dbReference>
<dbReference type="Gene3D" id="3.40.50.720">
    <property type="entry name" value="NAD(P)-binding Rossmann-like Domain"/>
    <property type="match status" value="1"/>
</dbReference>
<name>A0A8H5C3D2_9AGAR</name>
<evidence type="ECO:0000256" key="3">
    <source>
        <dbReference type="ARBA" id="ARBA00023002"/>
    </source>
</evidence>
<dbReference type="InterPro" id="IPR036291">
    <property type="entry name" value="NAD(P)-bd_dom_sf"/>
</dbReference>
<keyword evidence="5" id="KW-1185">Reference proteome</keyword>
<comment type="caution">
    <text evidence="4">The sequence shown here is derived from an EMBL/GenBank/DDBJ whole genome shotgun (WGS) entry which is preliminary data.</text>
</comment>
<evidence type="ECO:0000313" key="4">
    <source>
        <dbReference type="EMBL" id="KAF5334279.1"/>
    </source>
</evidence>